<sequence>MARRSWVQPRKYVYLEPNLTPDSLDRTLAAHLRFVAADGTVQVGVQPSHAGLVAEDWHDIDAGSDKG</sequence>
<dbReference type="RefSeq" id="WP_123471834.1">
    <property type="nucleotide sequence ID" value="NZ_CP109114.1"/>
</dbReference>
<gene>
    <name evidence="2" type="ORF">OIE64_21325</name>
</gene>
<proteinExistence type="predicted"/>
<dbReference type="InterPro" id="IPR021361">
    <property type="entry name" value="Tad2-like_dom"/>
</dbReference>
<protein>
    <submittedName>
        <fullName evidence="2">DUF2829 domain-containing protein</fullName>
    </submittedName>
</protein>
<accession>A0ABZ1G5F1</accession>
<organism evidence="2 3">
    <name type="scientific">Streptomyces brevispora</name>
    <dbReference type="NCBI Taxonomy" id="887462"/>
    <lineage>
        <taxon>Bacteria</taxon>
        <taxon>Bacillati</taxon>
        <taxon>Actinomycetota</taxon>
        <taxon>Actinomycetes</taxon>
        <taxon>Kitasatosporales</taxon>
        <taxon>Streptomycetaceae</taxon>
        <taxon>Streptomyces</taxon>
    </lineage>
</organism>
<evidence type="ECO:0000259" key="1">
    <source>
        <dbReference type="Pfam" id="PF11195"/>
    </source>
</evidence>
<dbReference type="Pfam" id="PF11195">
    <property type="entry name" value="Tad2-like"/>
    <property type="match status" value="1"/>
</dbReference>
<reference evidence="2 3" key="1">
    <citation type="submission" date="2022-10" db="EMBL/GenBank/DDBJ databases">
        <title>The complete genomes of actinobacterial strains from the NBC collection.</title>
        <authorList>
            <person name="Joergensen T.S."/>
            <person name="Alvarez Arevalo M."/>
            <person name="Sterndorff E.B."/>
            <person name="Faurdal D."/>
            <person name="Vuksanovic O."/>
            <person name="Mourched A.-S."/>
            <person name="Charusanti P."/>
            <person name="Shaw S."/>
            <person name="Blin K."/>
            <person name="Weber T."/>
        </authorList>
    </citation>
    <scope>NUCLEOTIDE SEQUENCE [LARGE SCALE GENOMIC DNA]</scope>
    <source>
        <strain evidence="2 3">NBC 01769</strain>
    </source>
</reference>
<dbReference type="EMBL" id="CP109114">
    <property type="protein sequence ID" value="WSC15124.1"/>
    <property type="molecule type" value="Genomic_DNA"/>
</dbReference>
<evidence type="ECO:0000313" key="2">
    <source>
        <dbReference type="EMBL" id="WSC15124.1"/>
    </source>
</evidence>
<dbReference type="Proteomes" id="UP001330827">
    <property type="component" value="Chromosome"/>
</dbReference>
<feature type="domain" description="Thoeris anti-defense 2-like" evidence="1">
    <location>
        <begin position="1"/>
        <end position="58"/>
    </location>
</feature>
<evidence type="ECO:0000313" key="3">
    <source>
        <dbReference type="Proteomes" id="UP001330827"/>
    </source>
</evidence>
<name>A0ABZ1G5F1_9ACTN</name>
<keyword evidence="3" id="KW-1185">Reference proteome</keyword>